<protein>
    <submittedName>
        <fullName evidence="1">Uncharacterized protein</fullName>
    </submittedName>
</protein>
<evidence type="ECO:0000313" key="2">
    <source>
        <dbReference type="Proteomes" id="UP000001283"/>
    </source>
</evidence>
<evidence type="ECO:0000313" key="1">
    <source>
        <dbReference type="EMBL" id="AEN91934.1"/>
    </source>
</evidence>
<dbReference type="AlphaFoldDB" id="A0A8D4DZF1"/>
<dbReference type="EMBL" id="CP003017">
    <property type="protein sequence ID" value="AEN91934.1"/>
    <property type="molecule type" value="Genomic_DNA"/>
</dbReference>
<name>A0A8D4DZF1_PRIMW</name>
<dbReference type="RefSeq" id="WP_014462013.1">
    <property type="nucleotide sequence ID" value="NC_017138.1"/>
</dbReference>
<reference evidence="1 2" key="1">
    <citation type="journal article" date="2011" name="J. Bacteriol.">
        <title>Complete genome sequence of the industrial strain Bacillus megaterium WSH-002.</title>
        <authorList>
            <person name="Liu L."/>
            <person name="Li Y."/>
            <person name="Zhang J."/>
            <person name="Zou W."/>
            <person name="Zhou Z."/>
            <person name="Liu J."/>
            <person name="Li X."/>
            <person name="Wang L."/>
            <person name="Chen J."/>
        </authorList>
    </citation>
    <scope>NUCLEOTIDE SEQUENCE [LARGE SCALE GENOMIC DNA]</scope>
    <source>
        <strain evidence="1 2">WSH-002</strain>
    </source>
</reference>
<sequence>MYFPQLSLLRDDGFPFEVINDLDDWLASLKGLKRSGIRPARFAIDKGVDYNIANEIFCLAAIKLKLLVMNYEIHCPDCNLEMIKSVQDIDEIPEKLRCDECGLIFNPYNYDEFIVITFDLIQYPDPKSPKTQKIVSRTNLYKKATSITKKKKTELSASSLFSSSMGQDQIRKLLFQPDWDSYEKAYKRLEHSFESGVSSDEKGKALEEISALLLSFITFFKVDSTVHTLTNQIDVTVTIKPYFKYLELPILAVIQRRILCECKNEDKNVPSIWIDKLSGVIDKVDNCCLGILFSRERFSGDNLRNARASQIEHARKGKYILSFSAEDFKLFYDEKLDLLDALDNKLEDLEMRISRRTV</sequence>
<dbReference type="Proteomes" id="UP000001283">
    <property type="component" value="Chromosome"/>
</dbReference>
<dbReference type="KEGG" id="bmh:BMWSH_5056"/>
<gene>
    <name evidence="1" type="ORF">BMWSH_5056</name>
</gene>
<accession>A0A8D4DZF1</accession>
<proteinExistence type="predicted"/>
<organism evidence="1 2">
    <name type="scientific">Priestia megaterium (strain WSH-002)</name>
    <name type="common">Bacillus megaterium</name>
    <dbReference type="NCBI Taxonomy" id="1006007"/>
    <lineage>
        <taxon>Bacteria</taxon>
        <taxon>Bacillati</taxon>
        <taxon>Bacillota</taxon>
        <taxon>Bacilli</taxon>
        <taxon>Bacillales</taxon>
        <taxon>Bacillaceae</taxon>
        <taxon>Priestia</taxon>
    </lineage>
</organism>